<dbReference type="Proteomes" id="UP000283077">
    <property type="component" value="Unassembled WGS sequence"/>
</dbReference>
<proteinExistence type="predicted"/>
<reference evidence="1 2" key="1">
    <citation type="submission" date="2019-01" db="EMBL/GenBank/DDBJ databases">
        <authorList>
            <person name="Chen W.-M."/>
        </authorList>
    </citation>
    <scope>NUCLEOTIDE SEQUENCE [LARGE SCALE GENOMIC DNA]</scope>
    <source>
        <strain evidence="1 2">KYPC3</strain>
    </source>
</reference>
<evidence type="ECO:0000313" key="1">
    <source>
        <dbReference type="EMBL" id="RVU35355.1"/>
    </source>
</evidence>
<dbReference type="EMBL" id="SACS01000016">
    <property type="protein sequence ID" value="RVU35355.1"/>
    <property type="molecule type" value="Genomic_DNA"/>
</dbReference>
<evidence type="ECO:0000313" key="2">
    <source>
        <dbReference type="Proteomes" id="UP000283077"/>
    </source>
</evidence>
<sequence length="113" mass="13246">MQEHQRLQKIRDLGFRLQELQLINRRAECSYALLALNYLFGVYQIAKPQGLSLNDTLQLLADAVMVRHQLPHRRLNADSVLDFFCQRYQVAAPYLVHPSYRRQARPALLQQTI</sequence>
<comment type="caution">
    <text evidence="1">The sequence shown here is derived from an EMBL/GenBank/DDBJ whole genome shotgun (WGS) entry which is preliminary data.</text>
</comment>
<keyword evidence="2" id="KW-1185">Reference proteome</keyword>
<dbReference type="RefSeq" id="WP_127700029.1">
    <property type="nucleotide sequence ID" value="NZ_SACS01000016.1"/>
</dbReference>
<accession>A0A437QLH3</accession>
<organism evidence="1 2">
    <name type="scientific">Rheinheimera riviphila</name>
    <dbReference type="NCBI Taxonomy" id="1834037"/>
    <lineage>
        <taxon>Bacteria</taxon>
        <taxon>Pseudomonadati</taxon>
        <taxon>Pseudomonadota</taxon>
        <taxon>Gammaproteobacteria</taxon>
        <taxon>Chromatiales</taxon>
        <taxon>Chromatiaceae</taxon>
        <taxon>Rheinheimera</taxon>
    </lineage>
</organism>
<gene>
    <name evidence="1" type="ORF">EOE67_14350</name>
</gene>
<protein>
    <submittedName>
        <fullName evidence="1">Uncharacterized protein</fullName>
    </submittedName>
</protein>
<name>A0A437QLH3_9GAMM</name>
<dbReference type="OrthoDB" id="5771062at2"/>
<dbReference type="AlphaFoldDB" id="A0A437QLH3"/>